<dbReference type="SUPFAM" id="SSF141091">
    <property type="entry name" value="L21p-like"/>
    <property type="match status" value="1"/>
</dbReference>
<feature type="region of interest" description="Disordered" evidence="6">
    <location>
        <begin position="80"/>
        <end position="135"/>
    </location>
</feature>
<organism evidence="7">
    <name type="scientific">marine metagenome</name>
    <dbReference type="NCBI Taxonomy" id="408172"/>
    <lineage>
        <taxon>unclassified sequences</taxon>
        <taxon>metagenomes</taxon>
        <taxon>ecological metagenomes</taxon>
    </lineage>
</organism>
<keyword evidence="2" id="KW-0699">rRNA-binding</keyword>
<dbReference type="NCBIfam" id="TIGR00061">
    <property type="entry name" value="L21"/>
    <property type="match status" value="1"/>
</dbReference>
<gene>
    <name evidence="7" type="ORF">METZ01_LOCUS148842</name>
</gene>
<dbReference type="GO" id="GO:0019843">
    <property type="term" value="F:rRNA binding"/>
    <property type="evidence" value="ECO:0007669"/>
    <property type="project" value="UniProtKB-KW"/>
</dbReference>
<dbReference type="GO" id="GO:1990904">
    <property type="term" value="C:ribonucleoprotein complex"/>
    <property type="evidence" value="ECO:0007669"/>
    <property type="project" value="UniProtKB-KW"/>
</dbReference>
<evidence type="ECO:0000313" key="7">
    <source>
        <dbReference type="EMBL" id="SVA95988.1"/>
    </source>
</evidence>
<dbReference type="GO" id="GO:0005737">
    <property type="term" value="C:cytoplasm"/>
    <property type="evidence" value="ECO:0007669"/>
    <property type="project" value="UniProtKB-ARBA"/>
</dbReference>
<dbReference type="GO" id="GO:0003735">
    <property type="term" value="F:structural constituent of ribosome"/>
    <property type="evidence" value="ECO:0007669"/>
    <property type="project" value="InterPro"/>
</dbReference>
<dbReference type="PANTHER" id="PTHR21349:SF0">
    <property type="entry name" value="LARGE RIBOSOMAL SUBUNIT PROTEIN BL21M"/>
    <property type="match status" value="1"/>
</dbReference>
<evidence type="ECO:0000256" key="2">
    <source>
        <dbReference type="ARBA" id="ARBA00022730"/>
    </source>
</evidence>
<dbReference type="Pfam" id="PF00829">
    <property type="entry name" value="Ribosomal_L21p"/>
    <property type="match status" value="1"/>
</dbReference>
<accession>A0A382A365</accession>
<reference evidence="7" key="1">
    <citation type="submission" date="2018-05" db="EMBL/GenBank/DDBJ databases">
        <authorList>
            <person name="Lanie J.A."/>
            <person name="Ng W.-L."/>
            <person name="Kazmierczak K.M."/>
            <person name="Andrzejewski T.M."/>
            <person name="Davidsen T.M."/>
            <person name="Wayne K.J."/>
            <person name="Tettelin H."/>
            <person name="Glass J.I."/>
            <person name="Rusch D."/>
            <person name="Podicherti R."/>
            <person name="Tsui H.-C.T."/>
            <person name="Winkler M.E."/>
        </authorList>
    </citation>
    <scope>NUCLEOTIDE SEQUENCE</scope>
</reference>
<dbReference type="PROSITE" id="PS01169">
    <property type="entry name" value="RIBOSOMAL_L21"/>
    <property type="match status" value="1"/>
</dbReference>
<dbReference type="AlphaFoldDB" id="A0A382A365"/>
<dbReference type="EMBL" id="UINC01023734">
    <property type="protein sequence ID" value="SVA95988.1"/>
    <property type="molecule type" value="Genomic_DNA"/>
</dbReference>
<evidence type="ECO:0000256" key="3">
    <source>
        <dbReference type="ARBA" id="ARBA00022884"/>
    </source>
</evidence>
<dbReference type="GO" id="GO:0005840">
    <property type="term" value="C:ribosome"/>
    <property type="evidence" value="ECO:0007669"/>
    <property type="project" value="UniProtKB-KW"/>
</dbReference>
<feature type="compositionally biased region" description="Basic residues" evidence="6">
    <location>
        <begin position="105"/>
        <end position="119"/>
    </location>
</feature>
<dbReference type="InterPro" id="IPR001787">
    <property type="entry name" value="Ribosomal_bL21"/>
</dbReference>
<dbReference type="InterPro" id="IPR028909">
    <property type="entry name" value="bL21-like"/>
</dbReference>
<evidence type="ECO:0000256" key="6">
    <source>
        <dbReference type="SAM" id="MobiDB-lite"/>
    </source>
</evidence>
<dbReference type="GO" id="GO:0006412">
    <property type="term" value="P:translation"/>
    <property type="evidence" value="ECO:0007669"/>
    <property type="project" value="InterPro"/>
</dbReference>
<evidence type="ECO:0000256" key="5">
    <source>
        <dbReference type="ARBA" id="ARBA00023274"/>
    </source>
</evidence>
<evidence type="ECO:0000256" key="4">
    <source>
        <dbReference type="ARBA" id="ARBA00022980"/>
    </source>
</evidence>
<dbReference type="HAMAP" id="MF_01363">
    <property type="entry name" value="Ribosomal_bL21"/>
    <property type="match status" value="1"/>
</dbReference>
<keyword evidence="4" id="KW-0689">Ribosomal protein</keyword>
<dbReference type="InterPro" id="IPR036164">
    <property type="entry name" value="bL21-like_sf"/>
</dbReference>
<evidence type="ECO:0008006" key="8">
    <source>
        <dbReference type="Google" id="ProtNLM"/>
    </source>
</evidence>
<dbReference type="InterPro" id="IPR018258">
    <property type="entry name" value="Ribosomal_bL21_CS"/>
</dbReference>
<keyword evidence="3" id="KW-0694">RNA-binding</keyword>
<comment type="similarity">
    <text evidence="1">Belongs to the bacterial ribosomal protein bL21 family.</text>
</comment>
<proteinExistence type="inferred from homology"/>
<sequence>MFAVIKTGGKQYRVTPDDVIRIERISGEAGDKVSFNDVLMLADGGRTAVGTPLVDGARVTGTLMEQTRGEKIIVFKKKRRKNYRRRNGHRQDLSVVRITDISGPRAKKKAAPKKSKTKKKSADSAPEATAKSSES</sequence>
<dbReference type="PANTHER" id="PTHR21349">
    <property type="entry name" value="50S RIBOSOMAL PROTEIN L21"/>
    <property type="match status" value="1"/>
</dbReference>
<evidence type="ECO:0000256" key="1">
    <source>
        <dbReference type="ARBA" id="ARBA00008563"/>
    </source>
</evidence>
<keyword evidence="5" id="KW-0687">Ribonucleoprotein</keyword>
<name>A0A382A365_9ZZZZ</name>
<protein>
    <recommendedName>
        <fullName evidence="8">50S ribosomal protein L21</fullName>
    </recommendedName>
</protein>